<dbReference type="Gene3D" id="3.30.70.270">
    <property type="match status" value="1"/>
</dbReference>
<dbReference type="InterPro" id="IPR043128">
    <property type="entry name" value="Rev_trsase/Diguanyl_cyclase"/>
</dbReference>
<dbReference type="Proteomes" id="UP000325315">
    <property type="component" value="Unassembled WGS sequence"/>
</dbReference>
<keyword evidence="2" id="KW-1185">Reference proteome</keyword>
<dbReference type="GO" id="GO:0003964">
    <property type="term" value="F:RNA-directed DNA polymerase activity"/>
    <property type="evidence" value="ECO:0007669"/>
    <property type="project" value="UniProtKB-KW"/>
</dbReference>
<dbReference type="EMBL" id="SMMG02000009">
    <property type="protein sequence ID" value="KAA3462128.1"/>
    <property type="molecule type" value="Genomic_DNA"/>
</dbReference>
<keyword evidence="1" id="KW-0808">Transferase</keyword>
<comment type="caution">
    <text evidence="1">The sequence shown here is derived from an EMBL/GenBank/DDBJ whole genome shotgun (WGS) entry which is preliminary data.</text>
</comment>
<dbReference type="OrthoDB" id="1431924at2759"/>
<dbReference type="InterPro" id="IPR053134">
    <property type="entry name" value="RNA-dir_DNA_polymerase"/>
</dbReference>
<dbReference type="PANTHER" id="PTHR24559:SF457">
    <property type="entry name" value="RNA-DIRECTED DNA POLYMERASE HOMOLOG"/>
    <property type="match status" value="1"/>
</dbReference>
<dbReference type="Gene3D" id="3.10.10.10">
    <property type="entry name" value="HIV Type 1 Reverse Transcriptase, subunit A, domain 1"/>
    <property type="match status" value="1"/>
</dbReference>
<dbReference type="PANTHER" id="PTHR24559">
    <property type="entry name" value="TRANSPOSON TY3-I GAG-POL POLYPROTEIN"/>
    <property type="match status" value="1"/>
</dbReference>
<dbReference type="InterPro" id="IPR043502">
    <property type="entry name" value="DNA/RNA_pol_sf"/>
</dbReference>
<sequence>MVGFSSYNQIKMHLEDMEKTTFVTMWETFCYKVMPFRLKNTGVTYQRAMVEKIPAKAESSKMYLWGHVGKVASICSQRERDRDRPR</sequence>
<gene>
    <name evidence="1" type="ORF">EPI10_028644</name>
</gene>
<accession>A0A5B6UXN7</accession>
<evidence type="ECO:0000313" key="1">
    <source>
        <dbReference type="EMBL" id="KAA3462128.1"/>
    </source>
</evidence>
<keyword evidence="1" id="KW-0548">Nucleotidyltransferase</keyword>
<organism evidence="1 2">
    <name type="scientific">Gossypium australe</name>
    <dbReference type="NCBI Taxonomy" id="47621"/>
    <lineage>
        <taxon>Eukaryota</taxon>
        <taxon>Viridiplantae</taxon>
        <taxon>Streptophyta</taxon>
        <taxon>Embryophyta</taxon>
        <taxon>Tracheophyta</taxon>
        <taxon>Spermatophyta</taxon>
        <taxon>Magnoliopsida</taxon>
        <taxon>eudicotyledons</taxon>
        <taxon>Gunneridae</taxon>
        <taxon>Pentapetalae</taxon>
        <taxon>rosids</taxon>
        <taxon>malvids</taxon>
        <taxon>Malvales</taxon>
        <taxon>Malvaceae</taxon>
        <taxon>Malvoideae</taxon>
        <taxon>Gossypium</taxon>
    </lineage>
</organism>
<proteinExistence type="predicted"/>
<dbReference type="SUPFAM" id="SSF56672">
    <property type="entry name" value="DNA/RNA polymerases"/>
    <property type="match status" value="1"/>
</dbReference>
<reference evidence="2" key="1">
    <citation type="journal article" date="2019" name="Plant Biotechnol. J.">
        <title>Genome sequencing of the Australian wild diploid species Gossypium australe highlights disease resistance and delayed gland morphogenesis.</title>
        <authorList>
            <person name="Cai Y."/>
            <person name="Cai X."/>
            <person name="Wang Q."/>
            <person name="Wang P."/>
            <person name="Zhang Y."/>
            <person name="Cai C."/>
            <person name="Xu Y."/>
            <person name="Wang K."/>
            <person name="Zhou Z."/>
            <person name="Wang C."/>
            <person name="Geng S."/>
            <person name="Li B."/>
            <person name="Dong Q."/>
            <person name="Hou Y."/>
            <person name="Wang H."/>
            <person name="Ai P."/>
            <person name="Liu Z."/>
            <person name="Yi F."/>
            <person name="Sun M."/>
            <person name="An G."/>
            <person name="Cheng J."/>
            <person name="Zhang Y."/>
            <person name="Shi Q."/>
            <person name="Xie Y."/>
            <person name="Shi X."/>
            <person name="Chang Y."/>
            <person name="Huang F."/>
            <person name="Chen Y."/>
            <person name="Hong S."/>
            <person name="Mi L."/>
            <person name="Sun Q."/>
            <person name="Zhang L."/>
            <person name="Zhou B."/>
            <person name="Peng R."/>
            <person name="Zhang X."/>
            <person name="Liu F."/>
        </authorList>
    </citation>
    <scope>NUCLEOTIDE SEQUENCE [LARGE SCALE GENOMIC DNA]</scope>
    <source>
        <strain evidence="2">cv. PA1801</strain>
    </source>
</reference>
<keyword evidence="1" id="KW-0695">RNA-directed DNA polymerase</keyword>
<dbReference type="AlphaFoldDB" id="A0A5B6UXN7"/>
<evidence type="ECO:0000313" key="2">
    <source>
        <dbReference type="Proteomes" id="UP000325315"/>
    </source>
</evidence>
<name>A0A5B6UXN7_9ROSI</name>
<protein>
    <submittedName>
        <fullName evidence="1">RNA-directed DNA polymerase-like protein</fullName>
    </submittedName>
</protein>